<evidence type="ECO:0000313" key="3">
    <source>
        <dbReference type="Proteomes" id="UP001500064"/>
    </source>
</evidence>
<name>A0ABN2GCU8_9ACTN</name>
<dbReference type="EMBL" id="BAAAMU010000083">
    <property type="protein sequence ID" value="GAA1669156.1"/>
    <property type="molecule type" value="Genomic_DNA"/>
</dbReference>
<feature type="compositionally biased region" description="Polar residues" evidence="1">
    <location>
        <begin position="141"/>
        <end position="150"/>
    </location>
</feature>
<sequence length="164" mass="17272">MAPPPHEEASPRKSSKAVPLAVLGVLSLTLVGIWAISESDDDEVTADCVMLVDDDFSTTTTPTPTPALTATDAPTGSPTPTTSTSAPPSGSYQVVDDDYCDDDSSRYYGTSHSRGAYVWYYGGTRIGNRVHRGTTFRPSDVNISSRSGKSIQRGGFGSRTSSGS</sequence>
<accession>A0ABN2GCU8</accession>
<comment type="caution">
    <text evidence="2">The sequence shown here is derived from an EMBL/GenBank/DDBJ whole genome shotgun (WGS) entry which is preliminary data.</text>
</comment>
<dbReference type="Proteomes" id="UP001500064">
    <property type="component" value="Unassembled WGS sequence"/>
</dbReference>
<gene>
    <name evidence="2" type="ORF">GCM10009733_078240</name>
</gene>
<feature type="compositionally biased region" description="Low complexity" evidence="1">
    <location>
        <begin position="58"/>
        <end position="91"/>
    </location>
</feature>
<keyword evidence="3" id="KW-1185">Reference proteome</keyword>
<feature type="region of interest" description="Disordered" evidence="1">
    <location>
        <begin position="57"/>
        <end position="98"/>
    </location>
</feature>
<evidence type="ECO:0000313" key="2">
    <source>
        <dbReference type="EMBL" id="GAA1669156.1"/>
    </source>
</evidence>
<protein>
    <submittedName>
        <fullName evidence="2">Uncharacterized protein</fullName>
    </submittedName>
</protein>
<proteinExistence type="predicted"/>
<organism evidence="2 3">
    <name type="scientific">Nonomuraea maheshkhaliensis</name>
    <dbReference type="NCBI Taxonomy" id="419590"/>
    <lineage>
        <taxon>Bacteria</taxon>
        <taxon>Bacillati</taxon>
        <taxon>Actinomycetota</taxon>
        <taxon>Actinomycetes</taxon>
        <taxon>Streptosporangiales</taxon>
        <taxon>Streptosporangiaceae</taxon>
        <taxon>Nonomuraea</taxon>
    </lineage>
</organism>
<feature type="region of interest" description="Disordered" evidence="1">
    <location>
        <begin position="130"/>
        <end position="164"/>
    </location>
</feature>
<dbReference type="RefSeq" id="WP_346111806.1">
    <property type="nucleotide sequence ID" value="NZ_BAAAMU010000083.1"/>
</dbReference>
<reference evidence="2 3" key="1">
    <citation type="journal article" date="2019" name="Int. J. Syst. Evol. Microbiol.">
        <title>The Global Catalogue of Microorganisms (GCM) 10K type strain sequencing project: providing services to taxonomists for standard genome sequencing and annotation.</title>
        <authorList>
            <consortium name="The Broad Institute Genomics Platform"/>
            <consortium name="The Broad Institute Genome Sequencing Center for Infectious Disease"/>
            <person name="Wu L."/>
            <person name="Ma J."/>
        </authorList>
    </citation>
    <scope>NUCLEOTIDE SEQUENCE [LARGE SCALE GENOMIC DNA]</scope>
    <source>
        <strain evidence="2 3">JCM 13929</strain>
    </source>
</reference>
<evidence type="ECO:0000256" key="1">
    <source>
        <dbReference type="SAM" id="MobiDB-lite"/>
    </source>
</evidence>